<dbReference type="STRING" id="563192.HMPREF0179_00401"/>
<dbReference type="GeneID" id="78086822"/>
<sequence length="219" mass="24945">MERDRIIERIRKLLRLSRSENPYEAALAAERVQRMLSEYNLTLEGIVDEETEKARQINRKTRKDLEEWAHILAGRTASVFDCQYFHDPNTGETSFVGVGADPEVCGWMYGYLYKTLLRLASEHMRGPARRLRSSKSKREARKSFLLGAVGVISYRMAAQKKETPVTSCALVPVKEGLIRAAMPDDLKTNELHIGKLRDNDRLCGMIAAEGIPLERLHDL</sequence>
<accession>E5Y2J0</accession>
<gene>
    <name evidence="3" type="ORF">HMPREF0179_00401</name>
</gene>
<protein>
    <submittedName>
        <fullName evidence="3">Uncharacterized protein</fullName>
    </submittedName>
</protein>
<dbReference type="AlphaFoldDB" id="E5Y2J0"/>
<dbReference type="EMBL" id="ADCP02000002">
    <property type="protein sequence ID" value="EFV45780.1"/>
    <property type="molecule type" value="Genomic_DNA"/>
</dbReference>
<evidence type="ECO:0000313" key="3">
    <source>
        <dbReference type="EMBL" id="EFV45780.1"/>
    </source>
</evidence>
<name>E5Y2J0_BILW3</name>
<evidence type="ECO:0000259" key="1">
    <source>
        <dbReference type="Pfam" id="PF10979"/>
    </source>
</evidence>
<dbReference type="Pfam" id="PF10979">
    <property type="entry name" value="DUF2786"/>
    <property type="match status" value="1"/>
</dbReference>
<evidence type="ECO:0000313" key="4">
    <source>
        <dbReference type="Proteomes" id="UP000006034"/>
    </source>
</evidence>
<dbReference type="Pfam" id="PF23771">
    <property type="entry name" value="DUF7168"/>
    <property type="match status" value="1"/>
</dbReference>
<proteinExistence type="predicted"/>
<dbReference type="RefSeq" id="WP_005024583.1">
    <property type="nucleotide sequence ID" value="NZ_KE150239.1"/>
</dbReference>
<organism evidence="3 4">
    <name type="scientific">Bilophila wadsworthia (strain 3_1_6)</name>
    <dbReference type="NCBI Taxonomy" id="563192"/>
    <lineage>
        <taxon>Bacteria</taxon>
        <taxon>Pseudomonadati</taxon>
        <taxon>Thermodesulfobacteriota</taxon>
        <taxon>Desulfovibrionia</taxon>
        <taxon>Desulfovibrionales</taxon>
        <taxon>Desulfovibrionaceae</taxon>
        <taxon>Bilophila</taxon>
    </lineage>
</organism>
<reference evidence="3 4" key="1">
    <citation type="submission" date="2010-10" db="EMBL/GenBank/DDBJ databases">
        <authorList>
            <consortium name="The Broad Institute Genome Sequencing Platform"/>
            <person name="Ward D."/>
            <person name="Earl A."/>
            <person name="Feldgarden M."/>
            <person name="Young S.K."/>
            <person name="Gargeya S."/>
            <person name="Zeng Q."/>
            <person name="Alvarado L."/>
            <person name="Berlin A."/>
            <person name="Bochicchio J."/>
            <person name="Chapman S.B."/>
            <person name="Chen Z."/>
            <person name="Freedman E."/>
            <person name="Gellesch M."/>
            <person name="Goldberg J."/>
            <person name="Griggs A."/>
            <person name="Gujja S."/>
            <person name="Heilman E."/>
            <person name="Heiman D."/>
            <person name="Howarth C."/>
            <person name="Mehta T."/>
            <person name="Neiman D."/>
            <person name="Pearson M."/>
            <person name="Roberts A."/>
            <person name="Saif S."/>
            <person name="Shea T."/>
            <person name="Shenoy N."/>
            <person name="Sisk P."/>
            <person name="Stolte C."/>
            <person name="Sykes S."/>
            <person name="White J."/>
            <person name="Yandava C."/>
            <person name="Allen-Vercoe E."/>
            <person name="Sibley C."/>
            <person name="Ambrose C.E."/>
            <person name="Strauss J."/>
            <person name="Daigneault M."/>
            <person name="Haas B."/>
            <person name="Nusbaum C."/>
            <person name="Birren B."/>
        </authorList>
    </citation>
    <scope>NUCLEOTIDE SEQUENCE [LARGE SCALE GENOMIC DNA]</scope>
    <source>
        <strain evidence="3 4">3_1_6</strain>
    </source>
</reference>
<reference evidence="3 4" key="2">
    <citation type="submission" date="2013-04" db="EMBL/GenBank/DDBJ databases">
        <title>The Genome Sequence of Bilophila wadsworthia 3_1_6.</title>
        <authorList>
            <consortium name="The Broad Institute Genomics Platform"/>
            <person name="Earl A."/>
            <person name="Ward D."/>
            <person name="Feldgarden M."/>
            <person name="Gevers D."/>
            <person name="Sibley C."/>
            <person name="Strauss J."/>
            <person name="Allen-Vercoe E."/>
            <person name="Walker B."/>
            <person name="Young S."/>
            <person name="Zeng Q."/>
            <person name="Gargeya S."/>
            <person name="Fitzgerald M."/>
            <person name="Haas B."/>
            <person name="Abouelleil A."/>
            <person name="Allen A.W."/>
            <person name="Alvarado L."/>
            <person name="Arachchi H.M."/>
            <person name="Berlin A.M."/>
            <person name="Chapman S.B."/>
            <person name="Gainer-Dewar J."/>
            <person name="Goldberg J."/>
            <person name="Griggs A."/>
            <person name="Gujja S."/>
            <person name="Hansen M."/>
            <person name="Howarth C."/>
            <person name="Imamovic A."/>
            <person name="Ireland A."/>
            <person name="Larimer J."/>
            <person name="McCowan C."/>
            <person name="Murphy C."/>
            <person name="Pearson M."/>
            <person name="Poon T.W."/>
            <person name="Priest M."/>
            <person name="Roberts A."/>
            <person name="Saif S."/>
            <person name="Shea T."/>
            <person name="Sisk P."/>
            <person name="Sykes S."/>
            <person name="Wortman J."/>
            <person name="Nusbaum C."/>
            <person name="Birren B."/>
        </authorList>
    </citation>
    <scope>NUCLEOTIDE SEQUENCE [LARGE SCALE GENOMIC DNA]</scope>
    <source>
        <strain evidence="3 4">3_1_6</strain>
    </source>
</reference>
<feature type="domain" description="DUF7168" evidence="2">
    <location>
        <begin position="52"/>
        <end position="165"/>
    </location>
</feature>
<dbReference type="InterPro" id="IPR024498">
    <property type="entry name" value="DUF2786"/>
</dbReference>
<feature type="domain" description="DUF2786" evidence="1">
    <location>
        <begin position="5"/>
        <end position="42"/>
    </location>
</feature>
<dbReference type="OrthoDB" id="5465125at2"/>
<dbReference type="InterPro" id="IPR055592">
    <property type="entry name" value="DUF7168"/>
</dbReference>
<dbReference type="Proteomes" id="UP000006034">
    <property type="component" value="Unassembled WGS sequence"/>
</dbReference>
<dbReference type="eggNOG" id="ENOG5033FNJ">
    <property type="taxonomic scope" value="Bacteria"/>
</dbReference>
<keyword evidence="4" id="KW-1185">Reference proteome</keyword>
<comment type="caution">
    <text evidence="3">The sequence shown here is derived from an EMBL/GenBank/DDBJ whole genome shotgun (WGS) entry which is preliminary data.</text>
</comment>
<dbReference type="HOGENOM" id="CLU_1183674_0_0_7"/>
<evidence type="ECO:0000259" key="2">
    <source>
        <dbReference type="Pfam" id="PF23771"/>
    </source>
</evidence>